<protein>
    <recommendedName>
        <fullName evidence="3">CBM-cenC domain-containing protein</fullName>
    </recommendedName>
</protein>
<keyword evidence="1" id="KW-0378">Hydrolase</keyword>
<dbReference type="Gene3D" id="2.60.120.260">
    <property type="entry name" value="Galactose-binding domain-like"/>
    <property type="match status" value="1"/>
</dbReference>
<evidence type="ECO:0000313" key="5">
    <source>
        <dbReference type="Proteomes" id="UP000585050"/>
    </source>
</evidence>
<feature type="chain" id="PRO_5030895671" description="CBM-cenC domain-containing protein" evidence="2">
    <location>
        <begin position="20"/>
        <end position="223"/>
    </location>
</feature>
<sequence>MKTLFALLLTALLSLPVAAQEWMYKPMKEISNTGFEKQAGPIKPISTFPGKGKKGVEGWYVKFSSSFVKESLKVTNKEAFKGDYSLQAKTNGQAKELYKGLLTHNPIKVKSPGRYRVSFWMKSSDPNARVKINVLLSKDENGQVTKKNNQGKPFTLVDAKPKAVDYKLGADWKMISRQVVLTKKDIEAGYEYINPALLLGETPNVTYYIDEFNVEYVMKKQAK</sequence>
<dbReference type="GO" id="GO:0016798">
    <property type="term" value="F:hydrolase activity, acting on glycosyl bonds"/>
    <property type="evidence" value="ECO:0007669"/>
    <property type="project" value="InterPro"/>
</dbReference>
<evidence type="ECO:0000256" key="2">
    <source>
        <dbReference type="SAM" id="SignalP"/>
    </source>
</evidence>
<accession>A0A7X8XVY2</accession>
<name>A0A7X8XVY2_9BACT</name>
<dbReference type="Pfam" id="PF02018">
    <property type="entry name" value="CBM_4_9"/>
    <property type="match status" value="1"/>
</dbReference>
<gene>
    <name evidence="4" type="ORF">HGP29_10940</name>
</gene>
<dbReference type="EMBL" id="JABAIL010000003">
    <property type="protein sequence ID" value="NLR91726.1"/>
    <property type="molecule type" value="Genomic_DNA"/>
</dbReference>
<evidence type="ECO:0000313" key="4">
    <source>
        <dbReference type="EMBL" id="NLR91726.1"/>
    </source>
</evidence>
<evidence type="ECO:0000259" key="3">
    <source>
        <dbReference type="Pfam" id="PF02018"/>
    </source>
</evidence>
<dbReference type="AlphaFoldDB" id="A0A7X8XVY2"/>
<comment type="caution">
    <text evidence="4">The sequence shown here is derived from an EMBL/GenBank/DDBJ whole genome shotgun (WGS) entry which is preliminary data.</text>
</comment>
<reference evidence="4 5" key="1">
    <citation type="submission" date="2020-04" db="EMBL/GenBank/DDBJ databases">
        <title>Flammeovirga sp. SR4, a novel species isolated from seawater.</title>
        <authorList>
            <person name="Wang X."/>
        </authorList>
    </citation>
    <scope>NUCLEOTIDE SEQUENCE [LARGE SCALE GENOMIC DNA]</scope>
    <source>
        <strain evidence="4 5">SR4</strain>
    </source>
</reference>
<organism evidence="4 5">
    <name type="scientific">Flammeovirga agarivorans</name>
    <dbReference type="NCBI Taxonomy" id="2726742"/>
    <lineage>
        <taxon>Bacteria</taxon>
        <taxon>Pseudomonadati</taxon>
        <taxon>Bacteroidota</taxon>
        <taxon>Cytophagia</taxon>
        <taxon>Cytophagales</taxon>
        <taxon>Flammeovirgaceae</taxon>
        <taxon>Flammeovirga</taxon>
    </lineage>
</organism>
<feature type="domain" description="CBM-cenC" evidence="3">
    <location>
        <begin position="30"/>
        <end position="146"/>
    </location>
</feature>
<proteinExistence type="predicted"/>
<dbReference type="SUPFAM" id="SSF49785">
    <property type="entry name" value="Galactose-binding domain-like"/>
    <property type="match status" value="1"/>
</dbReference>
<feature type="signal peptide" evidence="2">
    <location>
        <begin position="1"/>
        <end position="19"/>
    </location>
</feature>
<dbReference type="InterPro" id="IPR003305">
    <property type="entry name" value="CenC_carb-bd"/>
</dbReference>
<dbReference type="RefSeq" id="WP_168882441.1">
    <property type="nucleotide sequence ID" value="NZ_JABAIL010000003.1"/>
</dbReference>
<keyword evidence="5" id="KW-1185">Reference proteome</keyword>
<evidence type="ECO:0000256" key="1">
    <source>
        <dbReference type="ARBA" id="ARBA00022801"/>
    </source>
</evidence>
<keyword evidence="2" id="KW-0732">Signal</keyword>
<dbReference type="InterPro" id="IPR008979">
    <property type="entry name" value="Galactose-bd-like_sf"/>
</dbReference>
<dbReference type="Proteomes" id="UP000585050">
    <property type="component" value="Unassembled WGS sequence"/>
</dbReference>